<keyword evidence="2 5" id="KW-0812">Transmembrane</keyword>
<feature type="transmembrane region" description="Helical" evidence="5">
    <location>
        <begin position="342"/>
        <end position="363"/>
    </location>
</feature>
<evidence type="ECO:0000256" key="2">
    <source>
        <dbReference type="ARBA" id="ARBA00022692"/>
    </source>
</evidence>
<evidence type="ECO:0000313" key="6">
    <source>
        <dbReference type="EMBL" id="QCT07997.1"/>
    </source>
</evidence>
<dbReference type="PANTHER" id="PTHR43427">
    <property type="entry name" value="CHLORIDE CHANNEL PROTEIN CLC-E"/>
    <property type="match status" value="1"/>
</dbReference>
<keyword evidence="3 5" id="KW-1133">Transmembrane helix</keyword>
<evidence type="ECO:0000313" key="7">
    <source>
        <dbReference type="Proteomes" id="UP000301475"/>
    </source>
</evidence>
<feature type="transmembrane region" description="Helical" evidence="5">
    <location>
        <begin position="217"/>
        <end position="241"/>
    </location>
</feature>
<dbReference type="Proteomes" id="UP000301475">
    <property type="component" value="Chromosome"/>
</dbReference>
<dbReference type="EMBL" id="CP039381">
    <property type="protein sequence ID" value="QCT07997.1"/>
    <property type="molecule type" value="Genomic_DNA"/>
</dbReference>
<gene>
    <name evidence="6" type="ORF">E5Z56_05990</name>
</gene>
<feature type="transmembrane region" description="Helical" evidence="5">
    <location>
        <begin position="174"/>
        <end position="197"/>
    </location>
</feature>
<feature type="transmembrane region" description="Helical" evidence="5">
    <location>
        <begin position="253"/>
        <end position="271"/>
    </location>
</feature>
<dbReference type="Pfam" id="PF00654">
    <property type="entry name" value="Voltage_CLC"/>
    <property type="match status" value="1"/>
</dbReference>
<dbReference type="PANTHER" id="PTHR43427:SF12">
    <property type="entry name" value="CHLORIDE TRANSPORTER"/>
    <property type="match status" value="1"/>
</dbReference>
<comment type="subcellular location">
    <subcellularLocation>
        <location evidence="1">Membrane</location>
        <topology evidence="1">Multi-pass membrane protein</topology>
    </subcellularLocation>
</comment>
<dbReference type="AlphaFoldDB" id="A0A4P8XY37"/>
<organism evidence="6 7">
    <name type="scientific">Ruminococcus bovis</name>
    <dbReference type="NCBI Taxonomy" id="2564099"/>
    <lineage>
        <taxon>Bacteria</taxon>
        <taxon>Bacillati</taxon>
        <taxon>Bacillota</taxon>
        <taxon>Clostridia</taxon>
        <taxon>Eubacteriales</taxon>
        <taxon>Oscillospiraceae</taxon>
        <taxon>Ruminococcus</taxon>
    </lineage>
</organism>
<feature type="transmembrane region" description="Helical" evidence="5">
    <location>
        <begin position="142"/>
        <end position="167"/>
    </location>
</feature>
<dbReference type="SUPFAM" id="SSF81340">
    <property type="entry name" value="Clc chloride channel"/>
    <property type="match status" value="1"/>
</dbReference>
<protein>
    <submittedName>
        <fullName evidence="6">Chloride channel protein</fullName>
    </submittedName>
</protein>
<feature type="transmembrane region" description="Helical" evidence="5">
    <location>
        <begin position="46"/>
        <end position="66"/>
    </location>
</feature>
<dbReference type="InterPro" id="IPR050368">
    <property type="entry name" value="ClC-type_chloride_channel"/>
</dbReference>
<dbReference type="OrthoDB" id="9767361at2"/>
<keyword evidence="4 5" id="KW-0472">Membrane</keyword>
<feature type="transmembrane region" description="Helical" evidence="5">
    <location>
        <begin position="375"/>
        <end position="393"/>
    </location>
</feature>
<feature type="transmembrane region" description="Helical" evidence="5">
    <location>
        <begin position="316"/>
        <end position="336"/>
    </location>
</feature>
<keyword evidence="7" id="KW-1185">Reference proteome</keyword>
<proteinExistence type="predicted"/>
<evidence type="ECO:0000256" key="3">
    <source>
        <dbReference type="ARBA" id="ARBA00022989"/>
    </source>
</evidence>
<feature type="transmembrane region" description="Helical" evidence="5">
    <location>
        <begin position="87"/>
        <end position="109"/>
    </location>
</feature>
<reference evidence="6 7" key="1">
    <citation type="submission" date="2019-04" db="EMBL/GenBank/DDBJ databases">
        <authorList>
            <person name="Embree M."/>
            <person name="Gaffney J.R."/>
        </authorList>
    </citation>
    <scope>NUCLEOTIDE SEQUENCE [LARGE SCALE GENOMIC DNA]</scope>
    <source>
        <strain evidence="6 7">JE7A12</strain>
    </source>
</reference>
<accession>A0A4P8XY37</accession>
<dbReference type="GO" id="GO:0015108">
    <property type="term" value="F:chloride transmembrane transporter activity"/>
    <property type="evidence" value="ECO:0007669"/>
    <property type="project" value="InterPro"/>
</dbReference>
<evidence type="ECO:0000256" key="4">
    <source>
        <dbReference type="ARBA" id="ARBA00023136"/>
    </source>
</evidence>
<dbReference type="KEGG" id="ruj:E5Z56_05990"/>
<evidence type="ECO:0000256" key="5">
    <source>
        <dbReference type="SAM" id="Phobius"/>
    </source>
</evidence>
<sequence>MKIMRIFLYAGVFVKWIIIASITGVLGGFIGVAFNKSISYVTGLHQQYPALLFLMPVLGLLIVLMYDKAKLSGDGGTNLILHSIRHLKGVPIIIAPMIFISTVLTHLVGGSAGREGAALQLGGSIGAQVGRIFRLSQKDMNVAVMCGMGALFSALFGTPLTAAFFAMEVIAVGVLYYSAFVPCVVSSLVAYAISYLFKGFTLPYNPPKVPHLSLISMLQTGGLAILCAFISILFCLIMKYTKEGLTKLFKNPYIRMLCGGVIFIALALIFGDEYTGLGAKTIVTAVNEGHAKYYDFILKMIFTAVTMAIGFKGGEIVPTLFIGSTFGCAIGAHLGLDPTFGAAIGIVAVFCGVVNCPIASILLSIELFGGEGTAFYVVAVCISYMLSGYYSIYSSQRFAYSKLRAEYVNMKAN</sequence>
<dbReference type="InterPro" id="IPR014743">
    <property type="entry name" value="Cl-channel_core"/>
</dbReference>
<feature type="transmembrane region" description="Helical" evidence="5">
    <location>
        <begin position="7"/>
        <end position="34"/>
    </location>
</feature>
<dbReference type="Gene3D" id="1.10.3080.10">
    <property type="entry name" value="Clc chloride channel"/>
    <property type="match status" value="1"/>
</dbReference>
<dbReference type="InterPro" id="IPR001807">
    <property type="entry name" value="ClC"/>
</dbReference>
<dbReference type="GO" id="GO:0016020">
    <property type="term" value="C:membrane"/>
    <property type="evidence" value="ECO:0007669"/>
    <property type="project" value="UniProtKB-SubCell"/>
</dbReference>
<name>A0A4P8XY37_9FIRM</name>
<evidence type="ECO:0000256" key="1">
    <source>
        <dbReference type="ARBA" id="ARBA00004141"/>
    </source>
</evidence>